<protein>
    <recommendedName>
        <fullName evidence="10">Helicase POLQ-like</fullName>
    </recommendedName>
</protein>
<dbReference type="SUPFAM" id="SSF158702">
    <property type="entry name" value="Sec63 N-terminal domain-like"/>
    <property type="match status" value="1"/>
</dbReference>
<evidence type="ECO:0000256" key="4">
    <source>
        <dbReference type="ARBA" id="ARBA00022840"/>
    </source>
</evidence>
<evidence type="ECO:0000256" key="1">
    <source>
        <dbReference type="ARBA" id="ARBA00022741"/>
    </source>
</evidence>
<feature type="non-terminal residue" evidence="8">
    <location>
        <position position="1"/>
    </location>
</feature>
<dbReference type="InterPro" id="IPR027417">
    <property type="entry name" value="P-loop_NTPase"/>
</dbReference>
<evidence type="ECO:0000256" key="2">
    <source>
        <dbReference type="ARBA" id="ARBA00022801"/>
    </source>
</evidence>
<dbReference type="GO" id="GO:0016787">
    <property type="term" value="F:hydrolase activity"/>
    <property type="evidence" value="ECO:0007669"/>
    <property type="project" value="UniProtKB-KW"/>
</dbReference>
<evidence type="ECO:0008006" key="10">
    <source>
        <dbReference type="Google" id="ProtNLM"/>
    </source>
</evidence>
<sequence>LGPVHETIPEEYEYYTYAGYLDIEDIVRPKSHTKLYWLHKTILSVEKGARISLNTTRSGSKMLVNGLLKVATFLLRENMRKKNVFMIFSYIHLSEKKIDKYGSLSVKIMFLTFRETSVRKVTFNKKEKRHLWRCRCYVSTIEKGTGLVNSLIEDGRINEIGMVVVDEAHMIGEKGGRGSMLEATLTKLRFAARNVQLVAMSATIGNLKELSQFLGAKLYTGNFRPVELKEYVKIGLQISEVNTNARTEEELIRNDRQCNFSYNVIQKKHDEDQIGGLVGEVVPDHSCLVFCPTRRNCEALAQLICSILPKELTKVKRSEKISLYRALEEEGGGTVCPVLRKTLPYGVAYHHSGLTEGERRLLEEGFSRTTVCCITCTSTLAAGVNLPARRVIIRSPYVGRNFLTRAQYKQMVGRAGRAGLDTHGESILILQPRDMQQARDLLLSPIEVCLSRLLDDDDVGLINFLFSAMGLGIAVNIPGLTRLASCSLMALQTTMKKQDLHDKIFKIVEELRKKGLARIKIPSSDTQDSFYTILKCIQKKNSSSQKSLNPSLSSPMFHGNVLGSTPMEDPVQQRLERAVTDKDIIVVSRLGKAAIKGTIELDLAARLFQDLNQAREGLAVHCYLHLLYLVTPYDAPERIPIIPDVFYRAYTQLGSGEQRVANMLGITEGVVVRVSMGQKAKRISEFVLSRFYVALLLYQMWTNMSVWEASEAFQVHRGLLQATLTQAASFSSRVYHFCQELEELWALRDLLGTFTQHLAGQCVTELLPLMDLPAIKKGRARMLYDGGFHTVEEVSKAKPEQLTAVVEHLNLRTASQIINSARLLLIEKAELLQQQAEEVLMGLGYRTATTLPPKN</sequence>
<dbReference type="Gene3D" id="1.10.150.20">
    <property type="entry name" value="5' to 3' exonuclease, C-terminal subdomain"/>
    <property type="match status" value="1"/>
</dbReference>
<feature type="non-terminal residue" evidence="8">
    <location>
        <position position="855"/>
    </location>
</feature>
<dbReference type="Pfam" id="PF20470">
    <property type="entry name" value="HTH_61"/>
    <property type="match status" value="1"/>
</dbReference>
<comment type="caution">
    <text evidence="8">The sequence shown here is derived from an EMBL/GenBank/DDBJ whole genome shotgun (WGS) entry which is preliminary data.</text>
</comment>
<evidence type="ECO:0000313" key="9">
    <source>
        <dbReference type="Proteomes" id="UP001497623"/>
    </source>
</evidence>
<dbReference type="PROSITE" id="PS51194">
    <property type="entry name" value="HELICASE_CTER"/>
    <property type="match status" value="1"/>
</dbReference>
<keyword evidence="2" id="KW-0378">Hydrolase</keyword>
<keyword evidence="1" id="KW-0547">Nucleotide-binding</keyword>
<keyword evidence="4" id="KW-0067">ATP-binding</keyword>
<feature type="domain" description="Helicase ATP-binding" evidence="6">
    <location>
        <begin position="146"/>
        <end position="222"/>
    </location>
</feature>
<dbReference type="EMBL" id="CAXKWB010007746">
    <property type="protein sequence ID" value="CAL4088227.1"/>
    <property type="molecule type" value="Genomic_DNA"/>
</dbReference>
<evidence type="ECO:0000259" key="7">
    <source>
        <dbReference type="PROSITE" id="PS51194"/>
    </source>
</evidence>
<dbReference type="PROSITE" id="PS51192">
    <property type="entry name" value="HELICASE_ATP_BIND_1"/>
    <property type="match status" value="1"/>
</dbReference>
<dbReference type="Pfam" id="PF00270">
    <property type="entry name" value="DEAD"/>
    <property type="match status" value="1"/>
</dbReference>
<dbReference type="InterPro" id="IPR050474">
    <property type="entry name" value="Hel308_SKI2-like"/>
</dbReference>
<keyword evidence="9" id="KW-1185">Reference proteome</keyword>
<dbReference type="Pfam" id="PF25453">
    <property type="entry name" value="DUF7898"/>
    <property type="match status" value="1"/>
</dbReference>
<name>A0AAV2QJG7_MEGNR</name>
<evidence type="ECO:0000313" key="8">
    <source>
        <dbReference type="EMBL" id="CAL4088227.1"/>
    </source>
</evidence>
<dbReference type="PANTHER" id="PTHR47961">
    <property type="entry name" value="DNA POLYMERASE THETA, PUTATIVE (AFU_ORTHOLOGUE AFUA_1G05260)-RELATED"/>
    <property type="match status" value="1"/>
</dbReference>
<accession>A0AAV2QJG7</accession>
<dbReference type="CDD" id="cd18795">
    <property type="entry name" value="SF2_C_Ski2"/>
    <property type="match status" value="1"/>
</dbReference>
<dbReference type="InterPro" id="IPR014001">
    <property type="entry name" value="Helicase_ATP-bd"/>
</dbReference>
<evidence type="ECO:0000259" key="6">
    <source>
        <dbReference type="PROSITE" id="PS51192"/>
    </source>
</evidence>
<feature type="domain" description="Helicase C-terminal" evidence="7">
    <location>
        <begin position="273"/>
        <end position="465"/>
    </location>
</feature>
<gene>
    <name evidence="8" type="ORF">MNOR_LOCUS13497</name>
</gene>
<dbReference type="InterPro" id="IPR001650">
    <property type="entry name" value="Helicase_C-like"/>
</dbReference>
<dbReference type="GO" id="GO:0005524">
    <property type="term" value="F:ATP binding"/>
    <property type="evidence" value="ECO:0007669"/>
    <property type="project" value="UniProtKB-KW"/>
</dbReference>
<evidence type="ECO:0000256" key="3">
    <source>
        <dbReference type="ARBA" id="ARBA00022806"/>
    </source>
</evidence>
<dbReference type="InterPro" id="IPR046931">
    <property type="entry name" value="HTH_61"/>
</dbReference>
<dbReference type="AlphaFoldDB" id="A0AAV2QJG7"/>
<dbReference type="GO" id="GO:0003676">
    <property type="term" value="F:nucleic acid binding"/>
    <property type="evidence" value="ECO:0007669"/>
    <property type="project" value="InterPro"/>
</dbReference>
<reference evidence="8 9" key="1">
    <citation type="submission" date="2024-05" db="EMBL/GenBank/DDBJ databases">
        <authorList>
            <person name="Wallberg A."/>
        </authorList>
    </citation>
    <scope>NUCLEOTIDE SEQUENCE [LARGE SCALE GENOMIC DNA]</scope>
</reference>
<dbReference type="Gene3D" id="3.40.50.300">
    <property type="entry name" value="P-loop containing nucleotide triphosphate hydrolases"/>
    <property type="match status" value="2"/>
</dbReference>
<dbReference type="Pfam" id="PF00271">
    <property type="entry name" value="Helicase_C"/>
    <property type="match status" value="1"/>
</dbReference>
<proteinExistence type="predicted"/>
<dbReference type="Proteomes" id="UP001497623">
    <property type="component" value="Unassembled WGS sequence"/>
</dbReference>
<dbReference type="Pfam" id="PF21099">
    <property type="entry name" value="POLQ_helical"/>
    <property type="match status" value="1"/>
</dbReference>
<dbReference type="InterPro" id="IPR057220">
    <property type="entry name" value="DUF7898"/>
</dbReference>
<dbReference type="InterPro" id="IPR048960">
    <property type="entry name" value="POLQ-like_helical"/>
</dbReference>
<dbReference type="SUPFAM" id="SSF52540">
    <property type="entry name" value="P-loop containing nucleoside triphosphate hydrolases"/>
    <property type="match status" value="2"/>
</dbReference>
<organism evidence="8 9">
    <name type="scientific">Meganyctiphanes norvegica</name>
    <name type="common">Northern krill</name>
    <name type="synonym">Thysanopoda norvegica</name>
    <dbReference type="NCBI Taxonomy" id="48144"/>
    <lineage>
        <taxon>Eukaryota</taxon>
        <taxon>Metazoa</taxon>
        <taxon>Ecdysozoa</taxon>
        <taxon>Arthropoda</taxon>
        <taxon>Crustacea</taxon>
        <taxon>Multicrustacea</taxon>
        <taxon>Malacostraca</taxon>
        <taxon>Eumalacostraca</taxon>
        <taxon>Eucarida</taxon>
        <taxon>Euphausiacea</taxon>
        <taxon>Euphausiidae</taxon>
        <taxon>Meganyctiphanes</taxon>
    </lineage>
</organism>
<dbReference type="InterPro" id="IPR011545">
    <property type="entry name" value="DEAD/DEAH_box_helicase_dom"/>
</dbReference>
<evidence type="ECO:0000256" key="5">
    <source>
        <dbReference type="ARBA" id="ARBA00048988"/>
    </source>
</evidence>
<dbReference type="GO" id="GO:0043138">
    <property type="term" value="F:3'-5' DNA helicase activity"/>
    <property type="evidence" value="ECO:0007669"/>
    <property type="project" value="UniProtKB-EC"/>
</dbReference>
<comment type="catalytic activity">
    <reaction evidence="5">
        <text>ATP + H2O = ADP + phosphate + H(+)</text>
        <dbReference type="Rhea" id="RHEA:13065"/>
        <dbReference type="ChEBI" id="CHEBI:15377"/>
        <dbReference type="ChEBI" id="CHEBI:15378"/>
        <dbReference type="ChEBI" id="CHEBI:30616"/>
        <dbReference type="ChEBI" id="CHEBI:43474"/>
        <dbReference type="ChEBI" id="CHEBI:456216"/>
        <dbReference type="EC" id="5.6.2.4"/>
    </reaction>
</comment>
<dbReference type="Gene3D" id="1.10.3380.20">
    <property type="match status" value="1"/>
</dbReference>
<dbReference type="SMART" id="SM00490">
    <property type="entry name" value="HELICc"/>
    <property type="match status" value="1"/>
</dbReference>
<dbReference type="PANTHER" id="PTHR47961:SF12">
    <property type="entry name" value="HELICASE POLQ-LIKE"/>
    <property type="match status" value="1"/>
</dbReference>
<keyword evidence="3" id="KW-0347">Helicase</keyword>